<sequence>MTIDTEPARASIRRGTPTDAPELAELFWQVRTESVPRIPMIVHPRESVLPFVEHVLLGEFEVWVAESGGRLVGFLAVVEPDVLGHLYIRAERTGRGLGSRLVEVAKDRFPEGLQLWAFQSNLDALRFYEQHGFVPVEQTDGDNEEGAPDVRMVWRPTQ</sequence>
<dbReference type="InterPro" id="IPR016181">
    <property type="entry name" value="Acyl_CoA_acyltransferase"/>
</dbReference>
<evidence type="ECO:0000256" key="2">
    <source>
        <dbReference type="ARBA" id="ARBA00023315"/>
    </source>
</evidence>
<dbReference type="CDD" id="cd04301">
    <property type="entry name" value="NAT_SF"/>
    <property type="match status" value="1"/>
</dbReference>
<dbReference type="SUPFAM" id="SSF55729">
    <property type="entry name" value="Acyl-CoA N-acyltransferases (Nat)"/>
    <property type="match status" value="1"/>
</dbReference>
<dbReference type="InterPro" id="IPR000182">
    <property type="entry name" value="GNAT_dom"/>
</dbReference>
<evidence type="ECO:0000256" key="1">
    <source>
        <dbReference type="ARBA" id="ARBA00022679"/>
    </source>
</evidence>
<dbReference type="RefSeq" id="WP_345504614.1">
    <property type="nucleotide sequence ID" value="NZ_BAABLO010000012.1"/>
</dbReference>
<proteinExistence type="predicted"/>
<dbReference type="Pfam" id="PF13508">
    <property type="entry name" value="Acetyltransf_7"/>
    <property type="match status" value="1"/>
</dbReference>
<keyword evidence="5" id="KW-1185">Reference proteome</keyword>
<keyword evidence="2" id="KW-0012">Acyltransferase</keyword>
<protein>
    <submittedName>
        <fullName evidence="4">GNAT family N-acetyltransferase</fullName>
    </submittedName>
</protein>
<feature type="domain" description="N-acetyltransferase" evidence="3">
    <location>
        <begin position="10"/>
        <end position="157"/>
    </location>
</feature>
<dbReference type="Gene3D" id="3.40.630.30">
    <property type="match status" value="1"/>
</dbReference>
<gene>
    <name evidence="4" type="ORF">GCM10025782_30250</name>
</gene>
<evidence type="ECO:0000313" key="4">
    <source>
        <dbReference type="EMBL" id="GAA4729333.1"/>
    </source>
</evidence>
<evidence type="ECO:0000259" key="3">
    <source>
        <dbReference type="PROSITE" id="PS51186"/>
    </source>
</evidence>
<dbReference type="PROSITE" id="PS51186">
    <property type="entry name" value="GNAT"/>
    <property type="match status" value="1"/>
</dbReference>
<dbReference type="EMBL" id="BAABLO010000012">
    <property type="protein sequence ID" value="GAA4729333.1"/>
    <property type="molecule type" value="Genomic_DNA"/>
</dbReference>
<keyword evidence="1" id="KW-0808">Transferase</keyword>
<dbReference type="InterPro" id="IPR050832">
    <property type="entry name" value="Bact_Acetyltransf"/>
</dbReference>
<reference evidence="5" key="1">
    <citation type="journal article" date="2019" name="Int. J. Syst. Evol. Microbiol.">
        <title>The Global Catalogue of Microorganisms (GCM) 10K type strain sequencing project: providing services to taxonomists for standard genome sequencing and annotation.</title>
        <authorList>
            <consortium name="The Broad Institute Genomics Platform"/>
            <consortium name="The Broad Institute Genome Sequencing Center for Infectious Disease"/>
            <person name="Wu L."/>
            <person name="Ma J."/>
        </authorList>
    </citation>
    <scope>NUCLEOTIDE SEQUENCE [LARGE SCALE GENOMIC DNA]</scope>
    <source>
        <strain evidence="5">JCM 18961</strain>
    </source>
</reference>
<dbReference type="Proteomes" id="UP001500556">
    <property type="component" value="Unassembled WGS sequence"/>
</dbReference>
<comment type="caution">
    <text evidence="4">The sequence shown here is derived from an EMBL/GenBank/DDBJ whole genome shotgun (WGS) entry which is preliminary data.</text>
</comment>
<evidence type="ECO:0000313" key="5">
    <source>
        <dbReference type="Proteomes" id="UP001500556"/>
    </source>
</evidence>
<dbReference type="PANTHER" id="PTHR43877">
    <property type="entry name" value="AMINOALKYLPHOSPHONATE N-ACETYLTRANSFERASE-RELATED-RELATED"/>
    <property type="match status" value="1"/>
</dbReference>
<organism evidence="4 5">
    <name type="scientific">Pedococcus ginsenosidimutans</name>
    <dbReference type="NCBI Taxonomy" id="490570"/>
    <lineage>
        <taxon>Bacteria</taxon>
        <taxon>Bacillati</taxon>
        <taxon>Actinomycetota</taxon>
        <taxon>Actinomycetes</taxon>
        <taxon>Micrococcales</taxon>
        <taxon>Intrasporangiaceae</taxon>
        <taxon>Pedococcus</taxon>
    </lineage>
</organism>
<name>A0ABP8YHI4_9MICO</name>
<accession>A0ABP8YHI4</accession>